<organism evidence="1 2">
    <name type="scientific">Acipenser ruthenus</name>
    <name type="common">Sterlet sturgeon</name>
    <dbReference type="NCBI Taxonomy" id="7906"/>
    <lineage>
        <taxon>Eukaryota</taxon>
        <taxon>Metazoa</taxon>
        <taxon>Chordata</taxon>
        <taxon>Craniata</taxon>
        <taxon>Vertebrata</taxon>
        <taxon>Euteleostomi</taxon>
        <taxon>Actinopterygii</taxon>
        <taxon>Chondrostei</taxon>
        <taxon>Acipenseriformes</taxon>
        <taxon>Acipenseridae</taxon>
        <taxon>Acipenser</taxon>
    </lineage>
</organism>
<protein>
    <submittedName>
        <fullName evidence="1">Uncharacterized protein</fullName>
    </submittedName>
</protein>
<dbReference type="AlphaFoldDB" id="A0A662YZW7"/>
<reference evidence="1 2" key="1">
    <citation type="submission" date="2019-01" db="EMBL/GenBank/DDBJ databases">
        <title>Draft Genome and Complete Hox-Cluster Characterization of the Sterlet Sturgeon (Acipenser ruthenus).</title>
        <authorList>
            <person name="Wei Q."/>
        </authorList>
    </citation>
    <scope>NUCLEOTIDE SEQUENCE [LARGE SCALE GENOMIC DNA]</scope>
    <source>
        <strain evidence="1">WHYD16114868_AA</strain>
        <tissue evidence="1">Blood</tissue>
    </source>
</reference>
<dbReference type="EMBL" id="SCEB01000023">
    <property type="protein sequence ID" value="RXN01706.1"/>
    <property type="molecule type" value="Genomic_DNA"/>
</dbReference>
<accession>A0A662YZW7</accession>
<dbReference type="Proteomes" id="UP000289886">
    <property type="component" value="Unassembled WGS sequence"/>
</dbReference>
<proteinExistence type="predicted"/>
<keyword evidence="2" id="KW-1185">Reference proteome</keyword>
<comment type="caution">
    <text evidence="1">The sequence shown here is derived from an EMBL/GenBank/DDBJ whole genome shotgun (WGS) entry which is preliminary data.</text>
</comment>
<evidence type="ECO:0000313" key="1">
    <source>
        <dbReference type="EMBL" id="RXN01706.1"/>
    </source>
</evidence>
<evidence type="ECO:0000313" key="2">
    <source>
        <dbReference type="Proteomes" id="UP000289886"/>
    </source>
</evidence>
<gene>
    <name evidence="1" type="ORF">EOD39_5514</name>
</gene>
<sequence>MKAEVKEPVASITAYITEDTNMFFLLKNFQMSKDLRVELTAASCTCNCINCCNNVEHETDRFKAIKNNRTTFMCTCTVVLLFLVAETRCASKSRVNAKNWGPQAMMYLKGRCEFKKLTT</sequence>
<name>A0A662YZW7_ACIRT</name>